<protein>
    <recommendedName>
        <fullName evidence="4">Fungal-specific transcription factor domain-containing protein</fullName>
    </recommendedName>
</protein>
<keyword evidence="1" id="KW-0472">Membrane</keyword>
<evidence type="ECO:0008006" key="4">
    <source>
        <dbReference type="Google" id="ProtNLM"/>
    </source>
</evidence>
<accession>A0ABR4HUT9</accession>
<feature type="transmembrane region" description="Helical" evidence="1">
    <location>
        <begin position="301"/>
        <end position="324"/>
    </location>
</feature>
<keyword evidence="3" id="KW-1185">Reference proteome</keyword>
<dbReference type="PANTHER" id="PTHR37540">
    <property type="entry name" value="TRANSCRIPTION FACTOR (ACR-2), PUTATIVE-RELATED-RELATED"/>
    <property type="match status" value="1"/>
</dbReference>
<organism evidence="2 3">
    <name type="scientific">Aspergillus cavernicola</name>
    <dbReference type="NCBI Taxonomy" id="176166"/>
    <lineage>
        <taxon>Eukaryota</taxon>
        <taxon>Fungi</taxon>
        <taxon>Dikarya</taxon>
        <taxon>Ascomycota</taxon>
        <taxon>Pezizomycotina</taxon>
        <taxon>Eurotiomycetes</taxon>
        <taxon>Eurotiomycetidae</taxon>
        <taxon>Eurotiales</taxon>
        <taxon>Aspergillaceae</taxon>
        <taxon>Aspergillus</taxon>
        <taxon>Aspergillus subgen. Nidulantes</taxon>
    </lineage>
</organism>
<comment type="caution">
    <text evidence="2">The sequence shown here is derived from an EMBL/GenBank/DDBJ whole genome shotgun (WGS) entry which is preliminary data.</text>
</comment>
<proteinExistence type="predicted"/>
<keyword evidence="1" id="KW-0812">Transmembrane</keyword>
<dbReference type="Proteomes" id="UP001610335">
    <property type="component" value="Unassembled WGS sequence"/>
</dbReference>
<name>A0ABR4HUT9_9EURO</name>
<gene>
    <name evidence="2" type="ORF">BDW59DRAFT_181675</name>
</gene>
<sequence length="386" mass="43637">MDCPPLFNAWLHSGAGHMQLLEQARCGPSVSSSQKSYEMLLMEREAILGLRDFVDSATPRDVTDEIVMATLALALHPPERKRVPASRMKQTPLSNLQLLSRFTDIVISGGHVHGLRLLVEARGGFDTLEMPGLKQGLSSFNLIVASKHLARPFWPLRTHLQSDEVTDFLANIECPCSPFKEPSHPYLTSALPNLMSWEFEAVRGYTTLLDRYSQGLLPQLEMGYVLELRNMIHHHVMSLPTVDELLTSHQDLPSTYGSLRLGLIAYSLLILFPVPLTTDPHPRLADLLRYELELTQMKLDIWMPMVELLLWVLVLGGVAAVGTVHRPWYVDQIQWLSVVIGIESWEQLKDTMASILWLDSACDIEGLILWEEVQDCVLELYFESEC</sequence>
<evidence type="ECO:0000313" key="3">
    <source>
        <dbReference type="Proteomes" id="UP001610335"/>
    </source>
</evidence>
<evidence type="ECO:0000313" key="2">
    <source>
        <dbReference type="EMBL" id="KAL2819262.1"/>
    </source>
</evidence>
<dbReference type="PANTHER" id="PTHR37540:SF5">
    <property type="entry name" value="TRANSCRIPTION FACTOR DOMAIN-CONTAINING PROTEIN"/>
    <property type="match status" value="1"/>
</dbReference>
<dbReference type="EMBL" id="JBFXLS010000078">
    <property type="protein sequence ID" value="KAL2819262.1"/>
    <property type="molecule type" value="Genomic_DNA"/>
</dbReference>
<keyword evidence="1" id="KW-1133">Transmembrane helix</keyword>
<reference evidence="2 3" key="1">
    <citation type="submission" date="2024-07" db="EMBL/GenBank/DDBJ databases">
        <title>Section-level genome sequencing and comparative genomics of Aspergillus sections Usti and Cavernicolus.</title>
        <authorList>
            <consortium name="Lawrence Berkeley National Laboratory"/>
            <person name="Nybo J.L."/>
            <person name="Vesth T.C."/>
            <person name="Theobald S."/>
            <person name="Frisvad J.C."/>
            <person name="Larsen T.O."/>
            <person name="Kjaerboelling I."/>
            <person name="Rothschild-Mancinelli K."/>
            <person name="Lyhne E.K."/>
            <person name="Kogle M.E."/>
            <person name="Barry K."/>
            <person name="Clum A."/>
            <person name="Na H."/>
            <person name="Ledsgaard L."/>
            <person name="Lin J."/>
            <person name="Lipzen A."/>
            <person name="Kuo A."/>
            <person name="Riley R."/>
            <person name="Mondo S."/>
            <person name="LaButti K."/>
            <person name="Haridas S."/>
            <person name="Pangalinan J."/>
            <person name="Salamov A.A."/>
            <person name="Simmons B.A."/>
            <person name="Magnuson J.K."/>
            <person name="Chen J."/>
            <person name="Drula E."/>
            <person name="Henrissat B."/>
            <person name="Wiebenga A."/>
            <person name="Lubbers R.J."/>
            <person name="Gomes A.C."/>
            <person name="Makela M.R."/>
            <person name="Stajich J."/>
            <person name="Grigoriev I.V."/>
            <person name="Mortensen U.H."/>
            <person name="De vries R.P."/>
            <person name="Baker S.E."/>
            <person name="Andersen M.R."/>
        </authorList>
    </citation>
    <scope>NUCLEOTIDE SEQUENCE [LARGE SCALE GENOMIC DNA]</scope>
    <source>
        <strain evidence="2 3">CBS 600.67</strain>
    </source>
</reference>
<evidence type="ECO:0000256" key="1">
    <source>
        <dbReference type="SAM" id="Phobius"/>
    </source>
</evidence>